<evidence type="ECO:0000313" key="3">
    <source>
        <dbReference type="EMBL" id="MFC4219934.1"/>
    </source>
</evidence>
<evidence type="ECO:0000256" key="1">
    <source>
        <dbReference type="SAM" id="SignalP"/>
    </source>
</evidence>
<evidence type="ECO:0000259" key="2">
    <source>
        <dbReference type="Pfam" id="PF13767"/>
    </source>
</evidence>
<keyword evidence="1" id="KW-0732">Signal</keyword>
<accession>A0ABV8PLY7</accession>
<gene>
    <name evidence="3" type="ORF">ACFOWS_07310</name>
</gene>
<protein>
    <submittedName>
        <fullName evidence="3">DUF4168 domain-containing protein</fullName>
    </submittedName>
</protein>
<dbReference type="RefSeq" id="WP_379763270.1">
    <property type="nucleotide sequence ID" value="NZ_JBHSCL010000004.1"/>
</dbReference>
<feature type="signal peptide" evidence="1">
    <location>
        <begin position="1"/>
        <end position="27"/>
    </location>
</feature>
<feature type="domain" description="DUF4168" evidence="2">
    <location>
        <begin position="88"/>
        <end position="145"/>
    </location>
</feature>
<reference evidence="4" key="1">
    <citation type="journal article" date="2019" name="Int. J. Syst. Evol. Microbiol.">
        <title>The Global Catalogue of Microorganisms (GCM) 10K type strain sequencing project: providing services to taxonomists for standard genome sequencing and annotation.</title>
        <authorList>
            <consortium name="The Broad Institute Genomics Platform"/>
            <consortium name="The Broad Institute Genome Sequencing Center for Infectious Disease"/>
            <person name="Wu L."/>
            <person name="Ma J."/>
        </authorList>
    </citation>
    <scope>NUCLEOTIDE SEQUENCE [LARGE SCALE GENOMIC DNA]</scope>
    <source>
        <strain evidence="4">CGMCC 1.15774</strain>
    </source>
</reference>
<comment type="caution">
    <text evidence="3">The sequence shown here is derived from an EMBL/GenBank/DDBJ whole genome shotgun (WGS) entry which is preliminary data.</text>
</comment>
<sequence>MRFLKLVKTIFVCLVTMGVSTFSLVNAQDQVEVTDAELNKIASAFQDIQKVNMEAQEKVMETVKDNGFEVDRFNEMYQASASPEKSVDATDDEKQRFGKLMSELQQMQVGFTEQIEEIISNEGMSIERYQAIAMALQTDSELQGRLKSKLQDQ</sequence>
<dbReference type="Pfam" id="PF13767">
    <property type="entry name" value="DUF4168"/>
    <property type="match status" value="1"/>
</dbReference>
<organism evidence="3 4">
    <name type="scientific">Flagellimonas marina</name>
    <dbReference type="NCBI Taxonomy" id="1775168"/>
    <lineage>
        <taxon>Bacteria</taxon>
        <taxon>Pseudomonadati</taxon>
        <taxon>Bacteroidota</taxon>
        <taxon>Flavobacteriia</taxon>
        <taxon>Flavobacteriales</taxon>
        <taxon>Flavobacteriaceae</taxon>
        <taxon>Flagellimonas</taxon>
    </lineage>
</organism>
<keyword evidence="4" id="KW-1185">Reference proteome</keyword>
<evidence type="ECO:0000313" key="4">
    <source>
        <dbReference type="Proteomes" id="UP001595841"/>
    </source>
</evidence>
<feature type="chain" id="PRO_5046949558" evidence="1">
    <location>
        <begin position="28"/>
        <end position="153"/>
    </location>
</feature>
<dbReference type="InterPro" id="IPR025433">
    <property type="entry name" value="DUF4168"/>
</dbReference>
<dbReference type="EMBL" id="JBHSCL010000004">
    <property type="protein sequence ID" value="MFC4219934.1"/>
    <property type="molecule type" value="Genomic_DNA"/>
</dbReference>
<proteinExistence type="predicted"/>
<name>A0ABV8PLY7_9FLAO</name>
<dbReference type="Proteomes" id="UP001595841">
    <property type="component" value="Unassembled WGS sequence"/>
</dbReference>